<dbReference type="InterPro" id="IPR002227">
    <property type="entry name" value="Tyrosinase_Cu-bd"/>
</dbReference>
<dbReference type="OrthoDB" id="6132182at2759"/>
<feature type="transmembrane region" description="Helical" evidence="4">
    <location>
        <begin position="21"/>
        <end position="39"/>
    </location>
</feature>
<dbReference type="PRINTS" id="PR00092">
    <property type="entry name" value="TYROSINASE"/>
</dbReference>
<organism evidence="6 7">
    <name type="scientific">Tieghemiomyces parasiticus</name>
    <dbReference type="NCBI Taxonomy" id="78921"/>
    <lineage>
        <taxon>Eukaryota</taxon>
        <taxon>Fungi</taxon>
        <taxon>Fungi incertae sedis</taxon>
        <taxon>Zoopagomycota</taxon>
        <taxon>Kickxellomycotina</taxon>
        <taxon>Dimargaritomycetes</taxon>
        <taxon>Dimargaritales</taxon>
        <taxon>Dimargaritaceae</taxon>
        <taxon>Tieghemiomyces</taxon>
    </lineage>
</organism>
<dbReference type="AlphaFoldDB" id="A0A9W8DSH3"/>
<evidence type="ECO:0000313" key="6">
    <source>
        <dbReference type="EMBL" id="KAJ1915954.1"/>
    </source>
</evidence>
<feature type="region of interest" description="Disordered" evidence="3">
    <location>
        <begin position="49"/>
        <end position="76"/>
    </location>
</feature>
<reference evidence="6" key="1">
    <citation type="submission" date="2022-07" db="EMBL/GenBank/DDBJ databases">
        <title>Phylogenomic reconstructions and comparative analyses of Kickxellomycotina fungi.</title>
        <authorList>
            <person name="Reynolds N.K."/>
            <person name="Stajich J.E."/>
            <person name="Barry K."/>
            <person name="Grigoriev I.V."/>
            <person name="Crous P."/>
            <person name="Smith M.E."/>
        </authorList>
    </citation>
    <scope>NUCLEOTIDE SEQUENCE</scope>
    <source>
        <strain evidence="6">RSA 861</strain>
    </source>
</reference>
<protein>
    <recommendedName>
        <fullName evidence="5">Tyrosinase copper-binding domain-containing protein</fullName>
    </recommendedName>
</protein>
<dbReference type="GO" id="GO:0046872">
    <property type="term" value="F:metal ion binding"/>
    <property type="evidence" value="ECO:0007669"/>
    <property type="project" value="UniProtKB-KW"/>
</dbReference>
<evidence type="ECO:0000256" key="2">
    <source>
        <dbReference type="ARBA" id="ARBA00023008"/>
    </source>
</evidence>
<keyword evidence="4" id="KW-0472">Membrane</keyword>
<evidence type="ECO:0000313" key="7">
    <source>
        <dbReference type="Proteomes" id="UP001150569"/>
    </source>
</evidence>
<comment type="caution">
    <text evidence="6">The sequence shown here is derived from an EMBL/GenBank/DDBJ whole genome shotgun (WGS) entry which is preliminary data.</text>
</comment>
<keyword evidence="1" id="KW-0479">Metal-binding</keyword>
<dbReference type="PANTHER" id="PTHR11474">
    <property type="entry name" value="TYROSINASE FAMILY MEMBER"/>
    <property type="match status" value="1"/>
</dbReference>
<dbReference type="Pfam" id="PF00264">
    <property type="entry name" value="Tyrosinase"/>
    <property type="match status" value="1"/>
</dbReference>
<dbReference type="EMBL" id="JANBPT010000605">
    <property type="protein sequence ID" value="KAJ1915954.1"/>
    <property type="molecule type" value="Genomic_DNA"/>
</dbReference>
<dbReference type="InterPro" id="IPR008922">
    <property type="entry name" value="Di-copper_centre_dom_sf"/>
</dbReference>
<feature type="domain" description="Tyrosinase copper-binding" evidence="5">
    <location>
        <begin position="113"/>
        <end position="301"/>
    </location>
</feature>
<evidence type="ECO:0000256" key="4">
    <source>
        <dbReference type="SAM" id="Phobius"/>
    </source>
</evidence>
<feature type="compositionally biased region" description="Low complexity" evidence="3">
    <location>
        <begin position="53"/>
        <end position="76"/>
    </location>
</feature>
<dbReference type="Gene3D" id="1.10.1280.10">
    <property type="entry name" value="Di-copper center containing domain from catechol oxidase"/>
    <property type="match status" value="1"/>
</dbReference>
<accession>A0A9W8DSH3</accession>
<keyword evidence="4" id="KW-1133">Transmembrane helix</keyword>
<dbReference type="SUPFAM" id="SSF48056">
    <property type="entry name" value="Di-copper centre-containing domain"/>
    <property type="match status" value="1"/>
</dbReference>
<evidence type="ECO:0000259" key="5">
    <source>
        <dbReference type="Pfam" id="PF00264"/>
    </source>
</evidence>
<evidence type="ECO:0000256" key="3">
    <source>
        <dbReference type="SAM" id="MobiDB-lite"/>
    </source>
</evidence>
<name>A0A9W8DSH3_9FUNG</name>
<keyword evidence="7" id="KW-1185">Reference proteome</keyword>
<dbReference type="GO" id="GO:0016491">
    <property type="term" value="F:oxidoreductase activity"/>
    <property type="evidence" value="ECO:0007669"/>
    <property type="project" value="InterPro"/>
</dbReference>
<dbReference type="PANTHER" id="PTHR11474:SF126">
    <property type="entry name" value="TYROSINASE-LIKE PROTEIN TYR-1-RELATED"/>
    <property type="match status" value="1"/>
</dbReference>
<keyword evidence="4" id="KW-0812">Transmembrane</keyword>
<dbReference type="Proteomes" id="UP001150569">
    <property type="component" value="Unassembled WGS sequence"/>
</dbReference>
<sequence length="353" mass="39890">MSYLPTAWNAPRLTVHRAGRWGLTIAAVGFVLLIFGLLGRGPPTAHNFTPAGLTDNDSNSSLSSMPADFPAPTPTAACPRIRIRRSITRMNSTERRRFLAAHRRLNDPRSSRPNRFDHLVAHHGQHHDFIHEGAPIFPWHRVFIRDYEAALQVIDPAVTLPYWDWSEHGLYPETSPVFQGGSDWFGGNGAGPHHCVPDGALADLPVFYTEEKTFPAGQAPCLRRQFDKANGTMSTWFEDVAIRRWLRAADNYTEFREAIEPPHWLVHTSLAGDMNTRYAPNDALFFLHHAYIDKLWNDWMAMDPSGKRYSEYNGQLKDGSPAAPTDIIRGYDQIRVVDVIDSTANPRLCYVYA</sequence>
<proteinExistence type="predicted"/>
<gene>
    <name evidence="6" type="ORF">IWQ60_008269</name>
</gene>
<evidence type="ECO:0000256" key="1">
    <source>
        <dbReference type="ARBA" id="ARBA00022723"/>
    </source>
</evidence>
<keyword evidence="2" id="KW-0186">Copper</keyword>
<dbReference type="InterPro" id="IPR050316">
    <property type="entry name" value="Tyrosinase/Hemocyanin"/>
</dbReference>